<proteinExistence type="predicted"/>
<dbReference type="InterPro" id="IPR036388">
    <property type="entry name" value="WH-like_DNA-bd_sf"/>
</dbReference>
<protein>
    <submittedName>
        <fullName evidence="2">MarR family transcriptional regulator</fullName>
    </submittedName>
</protein>
<dbReference type="InterPro" id="IPR039422">
    <property type="entry name" value="MarR/SlyA-like"/>
</dbReference>
<dbReference type="GO" id="GO:0003700">
    <property type="term" value="F:DNA-binding transcription factor activity"/>
    <property type="evidence" value="ECO:0007669"/>
    <property type="project" value="InterPro"/>
</dbReference>
<dbReference type="PANTHER" id="PTHR33164">
    <property type="entry name" value="TRANSCRIPTIONAL REGULATOR, MARR FAMILY"/>
    <property type="match status" value="1"/>
</dbReference>
<reference evidence="2 3" key="1">
    <citation type="submission" date="2018-07" db="EMBL/GenBank/DDBJ databases">
        <title>Arthrobacter sp. nov., isolated from raw cow's milk with high bacterial count.</title>
        <authorList>
            <person name="Hahne J."/>
            <person name="Isele D."/>
            <person name="Lipski A."/>
        </authorList>
    </citation>
    <scope>NUCLEOTIDE SEQUENCE [LARGE SCALE GENOMIC DNA]</scope>
    <source>
        <strain evidence="2 3">JZ R-35</strain>
    </source>
</reference>
<accession>A0A399J7T7</accession>
<dbReference type="Proteomes" id="UP000265419">
    <property type="component" value="Unassembled WGS sequence"/>
</dbReference>
<dbReference type="AlphaFoldDB" id="A0A399J7T7"/>
<evidence type="ECO:0000313" key="3">
    <source>
        <dbReference type="Proteomes" id="UP000265419"/>
    </source>
</evidence>
<dbReference type="EMBL" id="QQXK01000025">
    <property type="protein sequence ID" value="RII41578.1"/>
    <property type="molecule type" value="Genomic_DNA"/>
</dbReference>
<dbReference type="PROSITE" id="PS50995">
    <property type="entry name" value="HTH_MARR_2"/>
    <property type="match status" value="1"/>
</dbReference>
<comment type="caution">
    <text evidence="2">The sequence shown here is derived from an EMBL/GenBank/DDBJ whole genome shotgun (WGS) entry which is preliminary data.</text>
</comment>
<dbReference type="SUPFAM" id="SSF46785">
    <property type="entry name" value="Winged helix' DNA-binding domain"/>
    <property type="match status" value="1"/>
</dbReference>
<dbReference type="InterPro" id="IPR036390">
    <property type="entry name" value="WH_DNA-bd_sf"/>
</dbReference>
<dbReference type="InterPro" id="IPR000835">
    <property type="entry name" value="HTH_MarR-typ"/>
</dbReference>
<sequence>MWGYPAALDRQNARDSGLSTGEYSVLATLSEAEGHRLRAGDAAADLGWERSRLSHLLRRMEGKGLIERVTSSCDGRGQDVLLTEAGWDAIRAAAPDHVTFVRETIFDPLTAEEQAVLAGALRKIREATQEHGLW</sequence>
<dbReference type="Pfam" id="PF12802">
    <property type="entry name" value="MarR_2"/>
    <property type="match status" value="1"/>
</dbReference>
<dbReference type="Gene3D" id="1.10.10.10">
    <property type="entry name" value="Winged helix-like DNA-binding domain superfamily/Winged helix DNA-binding domain"/>
    <property type="match status" value="1"/>
</dbReference>
<organism evidence="2 3">
    <name type="scientific">Galactobacter valiniphilus</name>
    <dbReference type="NCBI Taxonomy" id="2676122"/>
    <lineage>
        <taxon>Bacteria</taxon>
        <taxon>Bacillati</taxon>
        <taxon>Actinomycetota</taxon>
        <taxon>Actinomycetes</taxon>
        <taxon>Micrococcales</taxon>
        <taxon>Micrococcaceae</taxon>
        <taxon>Galactobacter</taxon>
    </lineage>
</organism>
<feature type="domain" description="HTH marR-type" evidence="1">
    <location>
        <begin position="1"/>
        <end position="126"/>
    </location>
</feature>
<evidence type="ECO:0000313" key="2">
    <source>
        <dbReference type="EMBL" id="RII41578.1"/>
    </source>
</evidence>
<name>A0A399J7T7_9MICC</name>
<keyword evidence="3" id="KW-1185">Reference proteome</keyword>
<evidence type="ECO:0000259" key="1">
    <source>
        <dbReference type="PROSITE" id="PS50995"/>
    </source>
</evidence>
<dbReference type="PANTHER" id="PTHR33164:SF99">
    <property type="entry name" value="MARR FAMILY REGULATORY PROTEIN"/>
    <property type="match status" value="1"/>
</dbReference>
<dbReference type="GO" id="GO:0006950">
    <property type="term" value="P:response to stress"/>
    <property type="evidence" value="ECO:0007669"/>
    <property type="project" value="TreeGrafter"/>
</dbReference>
<dbReference type="SMART" id="SM00347">
    <property type="entry name" value="HTH_MARR"/>
    <property type="match status" value="1"/>
</dbReference>
<dbReference type="PRINTS" id="PR00598">
    <property type="entry name" value="HTHMARR"/>
</dbReference>
<gene>
    <name evidence="2" type="ORF">DWB68_11855</name>
</gene>